<dbReference type="FunFam" id="3.20.20.60:FF:000025">
    <property type="entry name" value="Pyruvate kinase"/>
    <property type="match status" value="1"/>
</dbReference>
<dbReference type="GO" id="GO:0000287">
    <property type="term" value="F:magnesium ion binding"/>
    <property type="evidence" value="ECO:0007669"/>
    <property type="project" value="UniProtKB-UniRule"/>
</dbReference>
<dbReference type="InterPro" id="IPR036918">
    <property type="entry name" value="Pyrv_Knase_C_sf"/>
</dbReference>
<feature type="domain" description="Pyruvate kinase C-terminal" evidence="19">
    <location>
        <begin position="372"/>
        <end position="484"/>
    </location>
</feature>
<keyword evidence="21" id="KW-1185">Reference proteome</keyword>
<evidence type="ECO:0000313" key="21">
    <source>
        <dbReference type="Proteomes" id="UP000269669"/>
    </source>
</evidence>
<name>A0A3R9QC63_9BACT</name>
<dbReference type="Gene3D" id="3.40.1380.20">
    <property type="entry name" value="Pyruvate kinase, C-terminal domain"/>
    <property type="match status" value="1"/>
</dbReference>
<evidence type="ECO:0000256" key="14">
    <source>
        <dbReference type="ARBA" id="ARBA00023317"/>
    </source>
</evidence>
<dbReference type="GO" id="GO:0030955">
    <property type="term" value="F:potassium ion binding"/>
    <property type="evidence" value="ECO:0007669"/>
    <property type="project" value="UniProtKB-UniRule"/>
</dbReference>
<proteinExistence type="inferred from homology"/>
<dbReference type="Proteomes" id="UP000269669">
    <property type="component" value="Unassembled WGS sequence"/>
</dbReference>
<keyword evidence="8" id="KW-0479">Metal-binding</keyword>
<dbReference type="EC" id="2.7.1.40" evidence="5 15"/>
<evidence type="ECO:0000256" key="15">
    <source>
        <dbReference type="NCBIfam" id="TIGR01064"/>
    </source>
</evidence>
<keyword evidence="7 16" id="KW-0808">Transferase</keyword>
<dbReference type="NCBIfam" id="NF004491">
    <property type="entry name" value="PRK05826.1"/>
    <property type="match status" value="1"/>
</dbReference>
<keyword evidence="12 16" id="KW-0460">Magnesium</keyword>
<evidence type="ECO:0000256" key="11">
    <source>
        <dbReference type="ARBA" id="ARBA00022840"/>
    </source>
</evidence>
<organism evidence="20 21">
    <name type="scientific">Edaphobacter aggregans</name>
    <dbReference type="NCBI Taxonomy" id="570835"/>
    <lineage>
        <taxon>Bacteria</taxon>
        <taxon>Pseudomonadati</taxon>
        <taxon>Acidobacteriota</taxon>
        <taxon>Terriglobia</taxon>
        <taxon>Terriglobales</taxon>
        <taxon>Acidobacteriaceae</taxon>
        <taxon>Edaphobacter</taxon>
    </lineage>
</organism>
<evidence type="ECO:0000259" key="18">
    <source>
        <dbReference type="Pfam" id="PF00224"/>
    </source>
</evidence>
<evidence type="ECO:0000256" key="13">
    <source>
        <dbReference type="ARBA" id="ARBA00023152"/>
    </source>
</evidence>
<comment type="similarity">
    <text evidence="4 16">Belongs to the pyruvate kinase family.</text>
</comment>
<dbReference type="UniPathway" id="UPA00109">
    <property type="reaction ID" value="UER00188"/>
</dbReference>
<dbReference type="GO" id="GO:0005524">
    <property type="term" value="F:ATP binding"/>
    <property type="evidence" value="ECO:0007669"/>
    <property type="project" value="UniProtKB-KW"/>
</dbReference>
<dbReference type="PROSITE" id="PS00110">
    <property type="entry name" value="PYRUVATE_KINASE"/>
    <property type="match status" value="1"/>
</dbReference>
<comment type="catalytic activity">
    <reaction evidence="16">
        <text>pyruvate + ATP = phosphoenolpyruvate + ADP + H(+)</text>
        <dbReference type="Rhea" id="RHEA:18157"/>
        <dbReference type="ChEBI" id="CHEBI:15361"/>
        <dbReference type="ChEBI" id="CHEBI:15378"/>
        <dbReference type="ChEBI" id="CHEBI:30616"/>
        <dbReference type="ChEBI" id="CHEBI:58702"/>
        <dbReference type="ChEBI" id="CHEBI:456216"/>
        <dbReference type="EC" id="2.7.1.40"/>
    </reaction>
</comment>
<dbReference type="PRINTS" id="PR01050">
    <property type="entry name" value="PYRUVTKNASE"/>
</dbReference>
<keyword evidence="9" id="KW-0547">Nucleotide-binding</keyword>
<evidence type="ECO:0000256" key="6">
    <source>
        <dbReference type="ARBA" id="ARBA00018587"/>
    </source>
</evidence>
<dbReference type="EMBL" id="RSDW01000001">
    <property type="protein sequence ID" value="RSL18202.1"/>
    <property type="molecule type" value="Genomic_DNA"/>
</dbReference>
<comment type="caution">
    <text evidence="20">The sequence shown here is derived from an EMBL/GenBank/DDBJ whole genome shotgun (WGS) entry which is preliminary data.</text>
</comment>
<evidence type="ECO:0000313" key="20">
    <source>
        <dbReference type="EMBL" id="RSL18202.1"/>
    </source>
</evidence>
<dbReference type="InterPro" id="IPR001697">
    <property type="entry name" value="Pyr_Knase"/>
</dbReference>
<dbReference type="InterPro" id="IPR011037">
    <property type="entry name" value="Pyrv_Knase-like_insert_dom_sf"/>
</dbReference>
<dbReference type="InterPro" id="IPR015813">
    <property type="entry name" value="Pyrv/PenolPyrv_kinase-like_dom"/>
</dbReference>
<evidence type="ECO:0000256" key="17">
    <source>
        <dbReference type="SAM" id="MobiDB-lite"/>
    </source>
</evidence>
<dbReference type="PANTHER" id="PTHR11817">
    <property type="entry name" value="PYRUVATE KINASE"/>
    <property type="match status" value="1"/>
</dbReference>
<dbReference type="OrthoDB" id="9812123at2"/>
<dbReference type="SUPFAM" id="SSF50800">
    <property type="entry name" value="PK beta-barrel domain-like"/>
    <property type="match status" value="1"/>
</dbReference>
<dbReference type="RefSeq" id="WP_125486593.1">
    <property type="nucleotide sequence ID" value="NZ_RSDW01000001.1"/>
</dbReference>
<evidence type="ECO:0000256" key="3">
    <source>
        <dbReference type="ARBA" id="ARBA00004997"/>
    </source>
</evidence>
<evidence type="ECO:0000256" key="8">
    <source>
        <dbReference type="ARBA" id="ARBA00022723"/>
    </source>
</evidence>
<evidence type="ECO:0000256" key="12">
    <source>
        <dbReference type="ARBA" id="ARBA00022842"/>
    </source>
</evidence>
<dbReference type="InterPro" id="IPR018209">
    <property type="entry name" value="Pyrv_Knase_AS"/>
</dbReference>
<dbReference type="AlphaFoldDB" id="A0A3R9QC63"/>
<dbReference type="SUPFAM" id="SSF51621">
    <property type="entry name" value="Phosphoenolpyruvate/pyruvate domain"/>
    <property type="match status" value="1"/>
</dbReference>
<dbReference type="Pfam" id="PF00224">
    <property type="entry name" value="PK"/>
    <property type="match status" value="1"/>
</dbReference>
<evidence type="ECO:0000256" key="16">
    <source>
        <dbReference type="RuleBase" id="RU000504"/>
    </source>
</evidence>
<keyword evidence="14 20" id="KW-0670">Pyruvate</keyword>
<evidence type="ECO:0000256" key="9">
    <source>
        <dbReference type="ARBA" id="ARBA00022741"/>
    </source>
</evidence>
<keyword evidence="13 16" id="KW-0324">Glycolysis</keyword>
<dbReference type="FunFam" id="2.40.33.10:FF:000001">
    <property type="entry name" value="Pyruvate kinase"/>
    <property type="match status" value="1"/>
</dbReference>
<evidence type="ECO:0000256" key="2">
    <source>
        <dbReference type="ARBA" id="ARBA00001958"/>
    </source>
</evidence>
<comment type="cofactor">
    <cofactor evidence="1">
        <name>Mg(2+)</name>
        <dbReference type="ChEBI" id="CHEBI:18420"/>
    </cofactor>
</comment>
<dbReference type="Pfam" id="PF02887">
    <property type="entry name" value="PK_C"/>
    <property type="match status" value="1"/>
</dbReference>
<dbReference type="SUPFAM" id="SSF52935">
    <property type="entry name" value="PK C-terminal domain-like"/>
    <property type="match status" value="1"/>
</dbReference>
<reference evidence="20 21" key="1">
    <citation type="submission" date="2018-12" db="EMBL/GenBank/DDBJ databases">
        <title>Sequencing of bacterial isolates from soil warming experiment in Harvard Forest, Massachusetts, USA.</title>
        <authorList>
            <person name="Deangelis K."/>
        </authorList>
    </citation>
    <scope>NUCLEOTIDE SEQUENCE [LARGE SCALE GENOMIC DNA]</scope>
    <source>
        <strain evidence="20 21">EB153</strain>
    </source>
</reference>
<gene>
    <name evidence="20" type="ORF">EDE15_3760</name>
</gene>
<dbReference type="Gene3D" id="3.20.20.60">
    <property type="entry name" value="Phosphoenolpyruvate-binding domains"/>
    <property type="match status" value="1"/>
</dbReference>
<evidence type="ECO:0000256" key="5">
    <source>
        <dbReference type="ARBA" id="ARBA00012142"/>
    </source>
</evidence>
<dbReference type="NCBIfam" id="NF004978">
    <property type="entry name" value="PRK06354.1"/>
    <property type="match status" value="1"/>
</dbReference>
<dbReference type="InterPro" id="IPR040442">
    <property type="entry name" value="Pyrv_kinase-like_dom_sf"/>
</dbReference>
<dbReference type="InterPro" id="IPR015795">
    <property type="entry name" value="Pyrv_Knase_C"/>
</dbReference>
<keyword evidence="11" id="KW-0067">ATP-binding</keyword>
<dbReference type="NCBIfam" id="TIGR01064">
    <property type="entry name" value="pyruv_kin"/>
    <property type="match status" value="1"/>
</dbReference>
<evidence type="ECO:0000256" key="1">
    <source>
        <dbReference type="ARBA" id="ARBA00001946"/>
    </source>
</evidence>
<feature type="region of interest" description="Disordered" evidence="17">
    <location>
        <begin position="486"/>
        <end position="510"/>
    </location>
</feature>
<dbReference type="InterPro" id="IPR015793">
    <property type="entry name" value="Pyrv_Knase_brl"/>
</dbReference>
<evidence type="ECO:0000256" key="7">
    <source>
        <dbReference type="ARBA" id="ARBA00022679"/>
    </source>
</evidence>
<comment type="pathway">
    <text evidence="3 16">Carbohydrate degradation; glycolysis; pyruvate from D-glyceraldehyde 3-phosphate: step 5/5.</text>
</comment>
<dbReference type="GO" id="GO:0004743">
    <property type="term" value="F:pyruvate kinase activity"/>
    <property type="evidence" value="ECO:0007669"/>
    <property type="project" value="UniProtKB-UniRule"/>
</dbReference>
<accession>A0A3R9QC63</accession>
<feature type="domain" description="Pyruvate kinase barrel" evidence="18">
    <location>
        <begin position="17"/>
        <end position="338"/>
    </location>
</feature>
<comment type="cofactor">
    <cofactor evidence="2">
        <name>K(+)</name>
        <dbReference type="ChEBI" id="CHEBI:29103"/>
    </cofactor>
</comment>
<evidence type="ECO:0000256" key="4">
    <source>
        <dbReference type="ARBA" id="ARBA00008663"/>
    </source>
</evidence>
<dbReference type="InterPro" id="IPR015806">
    <property type="entry name" value="Pyrv_Knase_insert_dom_sf"/>
</dbReference>
<sequence>MNTFLNNASPATSERTRRAKIVGTLGPACSSIEVFRQLVRAGLDVARLNFSHGSHAQKAELIRMVRTVAKDEGKPICILADLQGPKIRTGKLKGHKPVQLVAGKLLTITPREIEGTASLVGTTFKTLAENLEPGSRILLSDGLIELHVDHVKGADVVCQIINGGMLGENKGINLPGIPVKVPSLTEKDEEDLVFAIGQGVDTIAVSFVRTADDIRHVKNRLAALNSDAWIIAKLEKPQAIEHLDSILEVTDAIMVARGDLGVEVPPEKVPAIQKHIIRRAAEYRKPVITATQMLESMIENPRPTRAEASDVANAIYDGTDSVMLSAETAAGKYPVEAVTMMAKIVAETEQQIRLDPPASLAHHPSVRLSIAETICECMAHAADDLDVAAIAIFTETGSTARLLSKYHPDPPIIALSPFEAVINRSMLLWGTYPILCDRFQDTDMLVNMAEDLLEAHGHVQQRQIVGIVAGTRTKSGATNFMRLHMVGDRDTDPPTPKPKAKKKVAKAKKR</sequence>
<dbReference type="Gene3D" id="2.40.33.10">
    <property type="entry name" value="PK beta-barrel domain-like"/>
    <property type="match status" value="1"/>
</dbReference>
<protein>
    <recommendedName>
        <fullName evidence="6 15">Pyruvate kinase</fullName>
        <ecNumber evidence="5 15">2.7.1.40</ecNumber>
    </recommendedName>
</protein>
<keyword evidence="10 16" id="KW-0418">Kinase</keyword>
<dbReference type="GO" id="GO:0016301">
    <property type="term" value="F:kinase activity"/>
    <property type="evidence" value="ECO:0007669"/>
    <property type="project" value="UniProtKB-KW"/>
</dbReference>
<evidence type="ECO:0000259" key="19">
    <source>
        <dbReference type="Pfam" id="PF02887"/>
    </source>
</evidence>
<evidence type="ECO:0000256" key="10">
    <source>
        <dbReference type="ARBA" id="ARBA00022777"/>
    </source>
</evidence>
<feature type="compositionally biased region" description="Basic residues" evidence="17">
    <location>
        <begin position="498"/>
        <end position="510"/>
    </location>
</feature>